<evidence type="ECO:0000313" key="3">
    <source>
        <dbReference type="Proteomes" id="UP001454036"/>
    </source>
</evidence>
<evidence type="ECO:0000256" key="1">
    <source>
        <dbReference type="SAM" id="MobiDB-lite"/>
    </source>
</evidence>
<dbReference type="PANTHER" id="PTHR33474">
    <property type="entry name" value="TRANSMEMBRANE PROTEIN"/>
    <property type="match status" value="1"/>
</dbReference>
<protein>
    <submittedName>
        <fullName evidence="2">Uncharacterized protein</fullName>
    </submittedName>
</protein>
<dbReference type="AlphaFoldDB" id="A0AAV3RVQ0"/>
<proteinExistence type="predicted"/>
<dbReference type="EMBL" id="BAABME010012078">
    <property type="protein sequence ID" value="GAA0184680.1"/>
    <property type="molecule type" value="Genomic_DNA"/>
</dbReference>
<dbReference type="Proteomes" id="UP001454036">
    <property type="component" value="Unassembled WGS sequence"/>
</dbReference>
<sequence>MENKASFKLILMLFAFSLVFYYAVAVPWSRSLKSLSGSLSAQDLNFQMTQGQYQEEDKSFLEGRMDLQINDYPGTGANPDHDPKPPGSD</sequence>
<feature type="region of interest" description="Disordered" evidence="1">
    <location>
        <begin position="69"/>
        <end position="89"/>
    </location>
</feature>
<name>A0AAV3RVQ0_LITER</name>
<dbReference type="PANTHER" id="PTHR33474:SF28">
    <property type="entry name" value="OS01G0815400 PROTEIN"/>
    <property type="match status" value="1"/>
</dbReference>
<organism evidence="2 3">
    <name type="scientific">Lithospermum erythrorhizon</name>
    <name type="common">Purple gromwell</name>
    <name type="synonym">Lithospermum officinale var. erythrorhizon</name>
    <dbReference type="NCBI Taxonomy" id="34254"/>
    <lineage>
        <taxon>Eukaryota</taxon>
        <taxon>Viridiplantae</taxon>
        <taxon>Streptophyta</taxon>
        <taxon>Embryophyta</taxon>
        <taxon>Tracheophyta</taxon>
        <taxon>Spermatophyta</taxon>
        <taxon>Magnoliopsida</taxon>
        <taxon>eudicotyledons</taxon>
        <taxon>Gunneridae</taxon>
        <taxon>Pentapetalae</taxon>
        <taxon>asterids</taxon>
        <taxon>lamiids</taxon>
        <taxon>Boraginales</taxon>
        <taxon>Boraginaceae</taxon>
        <taxon>Boraginoideae</taxon>
        <taxon>Lithospermeae</taxon>
        <taxon>Lithospermum</taxon>
    </lineage>
</organism>
<comment type="caution">
    <text evidence="2">The sequence shown here is derived from an EMBL/GenBank/DDBJ whole genome shotgun (WGS) entry which is preliminary data.</text>
</comment>
<reference evidence="2 3" key="1">
    <citation type="submission" date="2024-01" db="EMBL/GenBank/DDBJ databases">
        <title>The complete chloroplast genome sequence of Lithospermum erythrorhizon: insights into the phylogenetic relationship among Boraginaceae species and the maternal lineages of purple gromwells.</title>
        <authorList>
            <person name="Okada T."/>
            <person name="Watanabe K."/>
        </authorList>
    </citation>
    <scope>NUCLEOTIDE SEQUENCE [LARGE SCALE GENOMIC DNA]</scope>
</reference>
<keyword evidence="3" id="KW-1185">Reference proteome</keyword>
<gene>
    <name evidence="2" type="ORF">LIER_31968</name>
</gene>
<accession>A0AAV3RVQ0</accession>
<evidence type="ECO:0000313" key="2">
    <source>
        <dbReference type="EMBL" id="GAA0184680.1"/>
    </source>
</evidence>
<feature type="compositionally biased region" description="Basic and acidic residues" evidence="1">
    <location>
        <begin position="79"/>
        <end position="89"/>
    </location>
</feature>